<protein>
    <submittedName>
        <fullName evidence="2">DUF3375 family protein</fullName>
    </submittedName>
</protein>
<dbReference type="Proteomes" id="UP000460157">
    <property type="component" value="Unassembled WGS sequence"/>
</dbReference>
<dbReference type="AlphaFoldDB" id="A0A7K1UMK0"/>
<organism evidence="2 3">
    <name type="scientific">Nesterenkonia alkaliphila</name>
    <dbReference type="NCBI Taxonomy" id="1463631"/>
    <lineage>
        <taxon>Bacteria</taxon>
        <taxon>Bacillati</taxon>
        <taxon>Actinomycetota</taxon>
        <taxon>Actinomycetes</taxon>
        <taxon>Micrococcales</taxon>
        <taxon>Micrococcaceae</taxon>
        <taxon>Nesterenkonia</taxon>
    </lineage>
</organism>
<keyword evidence="3" id="KW-1185">Reference proteome</keyword>
<sequence length="518" mass="56661">MTVVRTALGARKLISDNPALALLRQQNAPVAVAILGEHLAGERRELPASDLFEAVEADLTELRDMGQFDLPQTAVQYVRTWLSARFLIRRTGVAREELYALSEGALSAIRFVQDLASPRTTVTESRLSTIVERVHRLTVDTDPDTTRRIEALRAEREKIDAQIARLQAGEDDTIPEDKAAEQAADALSLAAELPEDFARLRTELEEINRRLRAQLIEDPESRGTVLDDIFAGVDVLAQSEAGKSFSAFYSLVLDPERTAALENDVDQLLSRPFARRLTPGQRYSLRRLLPAMQDSSAEIHQVMTSLSRSLRRFVQSEELAEDRRVNDLIRQALTDANAVFAAGTPPFRKMKTQLNLTSVPVTNFTGMRLHNPADSASAEEVQTVEAPEADLAALQQQVREAEIDREELVANVNAVLGEYGASTIGEVLRHYPATQGAASVVGLLVLAEEQATRTEAGRTETVTWEPVNLTDNDDAAALGAEAGATATSREASGVSPPPGPTLLRAGTIPLYLFERTVV</sequence>
<proteinExistence type="predicted"/>
<dbReference type="OrthoDB" id="138803at2"/>
<accession>A0A7K1UMK0</accession>
<dbReference type="Pfam" id="PF11855">
    <property type="entry name" value="DUF3375"/>
    <property type="match status" value="1"/>
</dbReference>
<feature type="coiled-coil region" evidence="1">
    <location>
        <begin position="384"/>
        <end position="411"/>
    </location>
</feature>
<dbReference type="InterPro" id="IPR021804">
    <property type="entry name" value="DUF3375"/>
</dbReference>
<reference evidence="2 3" key="1">
    <citation type="submission" date="2019-12" db="EMBL/GenBank/DDBJ databases">
        <title>Nesterenkonia muleiensis sp. nov., a novel actinobacterium isolated from sap of Populus euphratica.</title>
        <authorList>
            <person name="Wang R."/>
        </authorList>
    </citation>
    <scope>NUCLEOTIDE SEQUENCE [LARGE SCALE GENOMIC DNA]</scope>
    <source>
        <strain evidence="2 3">F10</strain>
    </source>
</reference>
<keyword evidence="1" id="KW-0175">Coiled coil</keyword>
<comment type="caution">
    <text evidence="2">The sequence shown here is derived from an EMBL/GenBank/DDBJ whole genome shotgun (WGS) entry which is preliminary data.</text>
</comment>
<dbReference type="RefSeq" id="WP_157325897.1">
    <property type="nucleotide sequence ID" value="NZ_BMFX01000010.1"/>
</dbReference>
<evidence type="ECO:0000313" key="2">
    <source>
        <dbReference type="EMBL" id="MVT27697.1"/>
    </source>
</evidence>
<gene>
    <name evidence="2" type="ORF">GNZ21_15270</name>
</gene>
<evidence type="ECO:0000313" key="3">
    <source>
        <dbReference type="Proteomes" id="UP000460157"/>
    </source>
</evidence>
<dbReference type="EMBL" id="WRPM01000103">
    <property type="protein sequence ID" value="MVT27697.1"/>
    <property type="molecule type" value="Genomic_DNA"/>
</dbReference>
<evidence type="ECO:0000256" key="1">
    <source>
        <dbReference type="SAM" id="Coils"/>
    </source>
</evidence>
<name>A0A7K1UMK0_9MICC</name>